<gene>
    <name evidence="1" type="ORF">NM208_g3242</name>
</gene>
<name>A0ACC1SPZ4_9HYPO</name>
<keyword evidence="2" id="KW-1185">Reference proteome</keyword>
<reference evidence="1" key="1">
    <citation type="submission" date="2022-08" db="EMBL/GenBank/DDBJ databases">
        <title>Genome Sequence of Fusarium decemcellulare.</title>
        <authorList>
            <person name="Buettner E."/>
        </authorList>
    </citation>
    <scope>NUCLEOTIDE SEQUENCE</scope>
    <source>
        <strain evidence="1">Babe19</strain>
    </source>
</reference>
<evidence type="ECO:0000313" key="1">
    <source>
        <dbReference type="EMBL" id="KAJ3544068.1"/>
    </source>
</evidence>
<comment type="caution">
    <text evidence="1">The sequence shown here is derived from an EMBL/GenBank/DDBJ whole genome shotgun (WGS) entry which is preliminary data.</text>
</comment>
<evidence type="ECO:0000313" key="2">
    <source>
        <dbReference type="Proteomes" id="UP001148629"/>
    </source>
</evidence>
<proteinExistence type="predicted"/>
<accession>A0ACC1SPZ4</accession>
<organism evidence="1 2">
    <name type="scientific">Fusarium decemcellulare</name>
    <dbReference type="NCBI Taxonomy" id="57161"/>
    <lineage>
        <taxon>Eukaryota</taxon>
        <taxon>Fungi</taxon>
        <taxon>Dikarya</taxon>
        <taxon>Ascomycota</taxon>
        <taxon>Pezizomycotina</taxon>
        <taxon>Sordariomycetes</taxon>
        <taxon>Hypocreomycetidae</taxon>
        <taxon>Hypocreales</taxon>
        <taxon>Nectriaceae</taxon>
        <taxon>Fusarium</taxon>
        <taxon>Fusarium decemcellulare species complex</taxon>
    </lineage>
</organism>
<dbReference type="EMBL" id="JANRMS010000213">
    <property type="protein sequence ID" value="KAJ3544068.1"/>
    <property type="molecule type" value="Genomic_DNA"/>
</dbReference>
<sequence>MASDQLRTLRARRLHHHYTNQLSISRACQLQRYHAHHPNASVFPLKPSPDEVEYPKNSATDPALPAFHSTRTKPSGIQEISRPRPAGNQELLTDRVCPSLEGDSDLIIKRYMDRLSYHLHGAVDAKIGMHHEIIKRQAAILKAQRH</sequence>
<protein>
    <submittedName>
        <fullName evidence="1">Uncharacterized protein</fullName>
    </submittedName>
</protein>
<dbReference type="Proteomes" id="UP001148629">
    <property type="component" value="Unassembled WGS sequence"/>
</dbReference>